<evidence type="ECO:0000256" key="2">
    <source>
        <dbReference type="ARBA" id="ARBA00007370"/>
    </source>
</evidence>
<keyword evidence="7 14" id="KW-0808">Transferase</keyword>
<evidence type="ECO:0000256" key="1">
    <source>
        <dbReference type="ARBA" id="ARBA00005015"/>
    </source>
</evidence>
<dbReference type="InterPro" id="IPR036554">
    <property type="entry name" value="GHMP_kinase_C_sf"/>
</dbReference>
<accession>A0A364V3X9</accession>
<evidence type="ECO:0000256" key="11">
    <source>
        <dbReference type="ARBA" id="ARBA00022840"/>
    </source>
</evidence>
<feature type="domain" description="GHMP kinase C-terminal" evidence="16">
    <location>
        <begin position="233"/>
        <end position="286"/>
    </location>
</feature>
<keyword evidence="8 14" id="KW-0791">Threonine biosynthesis</keyword>
<evidence type="ECO:0000313" key="17">
    <source>
        <dbReference type="EMBL" id="RAV31328.1"/>
    </source>
</evidence>
<dbReference type="GO" id="GO:0004413">
    <property type="term" value="F:homoserine kinase activity"/>
    <property type="evidence" value="ECO:0007669"/>
    <property type="project" value="UniProtKB-UniRule"/>
</dbReference>
<comment type="subcellular location">
    <subcellularLocation>
        <location evidence="14">Cytoplasm</location>
    </subcellularLocation>
</comment>
<comment type="similarity">
    <text evidence="2 14">Belongs to the GHMP kinase family. Homoserine kinase subfamily.</text>
</comment>
<evidence type="ECO:0000256" key="9">
    <source>
        <dbReference type="ARBA" id="ARBA00022741"/>
    </source>
</evidence>
<dbReference type="Pfam" id="PF00288">
    <property type="entry name" value="GHMP_kinases_N"/>
    <property type="match status" value="1"/>
</dbReference>
<evidence type="ECO:0000256" key="13">
    <source>
        <dbReference type="ARBA" id="ARBA00049954"/>
    </source>
</evidence>
<comment type="catalytic activity">
    <reaction evidence="12 14">
        <text>L-homoserine + ATP = O-phospho-L-homoserine + ADP + H(+)</text>
        <dbReference type="Rhea" id="RHEA:13985"/>
        <dbReference type="ChEBI" id="CHEBI:15378"/>
        <dbReference type="ChEBI" id="CHEBI:30616"/>
        <dbReference type="ChEBI" id="CHEBI:57476"/>
        <dbReference type="ChEBI" id="CHEBI:57590"/>
        <dbReference type="ChEBI" id="CHEBI:456216"/>
        <dbReference type="EC" id="2.7.1.39"/>
    </reaction>
</comment>
<dbReference type="SUPFAM" id="SSF54211">
    <property type="entry name" value="Ribosomal protein S5 domain 2-like"/>
    <property type="match status" value="1"/>
</dbReference>
<reference evidence="17 18" key="1">
    <citation type="journal article" date="2018" name="Syst. Appl. Microbiol.">
        <title>Corynebacterium heidelbergense sp. nov., isolated from the preen glands of Egyptian geese (Alopochen aegyptiacus).</title>
        <authorList>
            <person name="Braun M.S."/>
            <person name="Wang E."/>
            <person name="Zimmermann S."/>
            <person name="Wink M."/>
        </authorList>
    </citation>
    <scope>NUCLEOTIDE SEQUENCE [LARGE SCALE GENOMIC DNA]</scope>
    <source>
        <strain evidence="17 18">647</strain>
    </source>
</reference>
<evidence type="ECO:0000256" key="4">
    <source>
        <dbReference type="ARBA" id="ARBA00017858"/>
    </source>
</evidence>
<dbReference type="UniPathway" id="UPA00050">
    <property type="reaction ID" value="UER00064"/>
</dbReference>
<feature type="binding site" evidence="14">
    <location>
        <begin position="95"/>
        <end position="105"/>
    </location>
    <ligand>
        <name>ATP</name>
        <dbReference type="ChEBI" id="CHEBI:30616"/>
    </ligand>
</feature>
<dbReference type="PANTHER" id="PTHR20861">
    <property type="entry name" value="HOMOSERINE/4-DIPHOSPHOCYTIDYL-2-C-METHYL-D-ERYTHRITOL KINASE"/>
    <property type="match status" value="1"/>
</dbReference>
<dbReference type="GO" id="GO:0005737">
    <property type="term" value="C:cytoplasm"/>
    <property type="evidence" value="ECO:0007669"/>
    <property type="project" value="UniProtKB-SubCell"/>
</dbReference>
<keyword evidence="11 14" id="KW-0067">ATP-binding</keyword>
<dbReference type="SUPFAM" id="SSF55060">
    <property type="entry name" value="GHMP Kinase, C-terminal domain"/>
    <property type="match status" value="1"/>
</dbReference>
<dbReference type="EMBL" id="QHCV01000113">
    <property type="protein sequence ID" value="RAV31328.1"/>
    <property type="molecule type" value="Genomic_DNA"/>
</dbReference>
<sequence>MSTEVPVGTRVHVKVPGSSANLGPGFDTLGLALSVYDHVDVEVVGSGLEVEVTGEGAGEVPLDERHLVVRALRAGLAKADVSVRGLKVHCHNSIPQSRGMGSSASAAVAGIAAANGLVGNVFTPATMIQLAASFEGHPDNAAASILGGAVVSWTNTPVDGRTAPQYYASRMEVHPDIEVTALIPNFHASTQAVRSVLPTDVSHVDARFNVSRTAVMTIALRSDPSLLWEGTRDRLHQPYRAEALPVTAEWVNRLRNQGYPAFLSGAGPTVLVLSTEDVDLKILEEAADQGLRVERLRVADGVEVTAGQR</sequence>
<dbReference type="Pfam" id="PF08544">
    <property type="entry name" value="GHMP_kinases_C"/>
    <property type="match status" value="1"/>
</dbReference>
<evidence type="ECO:0000256" key="7">
    <source>
        <dbReference type="ARBA" id="ARBA00022679"/>
    </source>
</evidence>
<proteinExistence type="inferred from homology"/>
<dbReference type="PROSITE" id="PS00627">
    <property type="entry name" value="GHMP_KINASES_ATP"/>
    <property type="match status" value="1"/>
</dbReference>
<dbReference type="InterPro" id="IPR013750">
    <property type="entry name" value="GHMP_kinase_C_dom"/>
</dbReference>
<keyword evidence="9 14" id="KW-0547">Nucleotide-binding</keyword>
<dbReference type="EC" id="2.7.1.39" evidence="3 14"/>
<dbReference type="AlphaFoldDB" id="A0A364V3X9"/>
<dbReference type="Proteomes" id="UP000251577">
    <property type="component" value="Unassembled WGS sequence"/>
</dbReference>
<dbReference type="PIRSF" id="PIRSF000676">
    <property type="entry name" value="Homoser_kin"/>
    <property type="match status" value="1"/>
</dbReference>
<dbReference type="PRINTS" id="PR00958">
    <property type="entry name" value="HOMSERKINASE"/>
</dbReference>
<keyword evidence="6 14" id="KW-0028">Amino-acid biosynthesis</keyword>
<dbReference type="PANTHER" id="PTHR20861:SF1">
    <property type="entry name" value="HOMOSERINE KINASE"/>
    <property type="match status" value="1"/>
</dbReference>
<evidence type="ECO:0000256" key="3">
    <source>
        <dbReference type="ARBA" id="ARBA00012078"/>
    </source>
</evidence>
<dbReference type="InterPro" id="IPR006204">
    <property type="entry name" value="GHMP_kinase_N_dom"/>
</dbReference>
<evidence type="ECO:0000256" key="8">
    <source>
        <dbReference type="ARBA" id="ARBA00022697"/>
    </source>
</evidence>
<dbReference type="InterPro" id="IPR000870">
    <property type="entry name" value="Homoserine_kinase"/>
</dbReference>
<evidence type="ECO:0000259" key="16">
    <source>
        <dbReference type="Pfam" id="PF08544"/>
    </source>
</evidence>
<dbReference type="HAMAP" id="MF_00384">
    <property type="entry name" value="Homoser_kinase"/>
    <property type="match status" value="1"/>
</dbReference>
<keyword evidence="5 14" id="KW-0963">Cytoplasm</keyword>
<gene>
    <name evidence="14" type="primary">thrB</name>
    <name evidence="17" type="ORF">DLJ54_08940</name>
</gene>
<dbReference type="RefSeq" id="WP_113631372.1">
    <property type="nucleotide sequence ID" value="NZ_QHCV01000113.1"/>
</dbReference>
<dbReference type="NCBIfam" id="TIGR00191">
    <property type="entry name" value="thrB"/>
    <property type="match status" value="1"/>
</dbReference>
<comment type="caution">
    <text evidence="17">The sequence shown here is derived from an EMBL/GenBank/DDBJ whole genome shotgun (WGS) entry which is preliminary data.</text>
</comment>
<dbReference type="GO" id="GO:0009088">
    <property type="term" value="P:threonine biosynthetic process"/>
    <property type="evidence" value="ECO:0007669"/>
    <property type="project" value="UniProtKB-UniRule"/>
</dbReference>
<dbReference type="GO" id="GO:0005524">
    <property type="term" value="F:ATP binding"/>
    <property type="evidence" value="ECO:0007669"/>
    <property type="project" value="UniProtKB-UniRule"/>
</dbReference>
<evidence type="ECO:0000259" key="15">
    <source>
        <dbReference type="Pfam" id="PF00288"/>
    </source>
</evidence>
<evidence type="ECO:0000313" key="18">
    <source>
        <dbReference type="Proteomes" id="UP000251577"/>
    </source>
</evidence>
<evidence type="ECO:0000256" key="6">
    <source>
        <dbReference type="ARBA" id="ARBA00022605"/>
    </source>
</evidence>
<protein>
    <recommendedName>
        <fullName evidence="4 14">Homoserine kinase</fullName>
        <shortName evidence="14">HK</shortName>
        <shortName evidence="14">HSK</shortName>
        <ecNumber evidence="3 14">2.7.1.39</ecNumber>
    </recommendedName>
</protein>
<dbReference type="Gene3D" id="3.30.70.890">
    <property type="entry name" value="GHMP kinase, C-terminal domain"/>
    <property type="match status" value="1"/>
</dbReference>
<keyword evidence="18" id="KW-1185">Reference proteome</keyword>
<dbReference type="Gene3D" id="3.30.230.10">
    <property type="match status" value="1"/>
</dbReference>
<keyword evidence="10 14" id="KW-0418">Kinase</keyword>
<dbReference type="InterPro" id="IPR014721">
    <property type="entry name" value="Ribsml_uS5_D2-typ_fold_subgr"/>
</dbReference>
<dbReference type="InterPro" id="IPR020568">
    <property type="entry name" value="Ribosomal_Su5_D2-typ_SF"/>
</dbReference>
<evidence type="ECO:0000256" key="12">
    <source>
        <dbReference type="ARBA" id="ARBA00049375"/>
    </source>
</evidence>
<dbReference type="InterPro" id="IPR006203">
    <property type="entry name" value="GHMP_knse_ATP-bd_CS"/>
</dbReference>
<evidence type="ECO:0000256" key="5">
    <source>
        <dbReference type="ARBA" id="ARBA00022490"/>
    </source>
</evidence>
<evidence type="ECO:0000256" key="10">
    <source>
        <dbReference type="ARBA" id="ARBA00022777"/>
    </source>
</evidence>
<feature type="domain" description="GHMP kinase N-terminal" evidence="15">
    <location>
        <begin position="67"/>
        <end position="148"/>
    </location>
</feature>
<evidence type="ECO:0000256" key="14">
    <source>
        <dbReference type="HAMAP-Rule" id="MF_00384"/>
    </source>
</evidence>
<comment type="function">
    <text evidence="13 14">Catalyzes the ATP-dependent phosphorylation of L-homoserine to L-homoserine phosphate.</text>
</comment>
<organism evidence="17 18">
    <name type="scientific">Corynebacterium heidelbergense</name>
    <dbReference type="NCBI Taxonomy" id="2055947"/>
    <lineage>
        <taxon>Bacteria</taxon>
        <taxon>Bacillati</taxon>
        <taxon>Actinomycetota</taxon>
        <taxon>Actinomycetes</taxon>
        <taxon>Mycobacteriales</taxon>
        <taxon>Corynebacteriaceae</taxon>
        <taxon>Corynebacterium</taxon>
    </lineage>
</organism>
<comment type="pathway">
    <text evidence="1 14">Amino-acid biosynthesis; L-threonine biosynthesis; L-threonine from L-aspartate: step 4/5.</text>
</comment>
<name>A0A364V3X9_9CORY</name>